<feature type="compositionally biased region" description="Polar residues" evidence="1">
    <location>
        <begin position="1"/>
        <end position="23"/>
    </location>
</feature>
<dbReference type="PANTHER" id="PTHR47260:SF1">
    <property type="entry name" value="UPF0644 PROTEIN PB2B4.06"/>
    <property type="match status" value="1"/>
</dbReference>
<feature type="domain" description="Thioesterase" evidence="2">
    <location>
        <begin position="110"/>
        <end position="163"/>
    </location>
</feature>
<evidence type="ECO:0000313" key="3">
    <source>
        <dbReference type="EMBL" id="KAF0738672.1"/>
    </source>
</evidence>
<dbReference type="SUPFAM" id="SSF54637">
    <property type="entry name" value="Thioesterase/thiol ester dehydrase-isomerase"/>
    <property type="match status" value="1"/>
</dbReference>
<dbReference type="VEuPathDB" id="FungiDB:AeMF1_014566"/>
<dbReference type="InterPro" id="IPR052061">
    <property type="entry name" value="PTE-AB_protein"/>
</dbReference>
<dbReference type="EMBL" id="VJMJ01000071">
    <property type="protein sequence ID" value="KAF0738672.1"/>
    <property type="molecule type" value="Genomic_DNA"/>
</dbReference>
<evidence type="ECO:0000313" key="4">
    <source>
        <dbReference type="Proteomes" id="UP000481153"/>
    </source>
</evidence>
<evidence type="ECO:0000256" key="1">
    <source>
        <dbReference type="SAM" id="MobiDB-lite"/>
    </source>
</evidence>
<organism evidence="3 4">
    <name type="scientific">Aphanomyces euteiches</name>
    <dbReference type="NCBI Taxonomy" id="100861"/>
    <lineage>
        <taxon>Eukaryota</taxon>
        <taxon>Sar</taxon>
        <taxon>Stramenopiles</taxon>
        <taxon>Oomycota</taxon>
        <taxon>Saprolegniomycetes</taxon>
        <taxon>Saprolegniales</taxon>
        <taxon>Verrucalvaceae</taxon>
        <taxon>Aphanomyces</taxon>
    </lineage>
</organism>
<dbReference type="AlphaFoldDB" id="A0A6G0XEQ3"/>
<proteinExistence type="predicted"/>
<comment type="caution">
    <text evidence="3">The sequence shown here is derived from an EMBL/GenBank/DDBJ whole genome shotgun (WGS) entry which is preliminary data.</text>
</comment>
<accession>A0A6G0XEQ3</accession>
<reference evidence="3 4" key="1">
    <citation type="submission" date="2019-07" db="EMBL/GenBank/DDBJ databases">
        <title>Genomics analysis of Aphanomyces spp. identifies a new class of oomycete effector associated with host adaptation.</title>
        <authorList>
            <person name="Gaulin E."/>
        </authorList>
    </citation>
    <scope>NUCLEOTIDE SEQUENCE [LARGE SCALE GENOMIC DNA]</scope>
    <source>
        <strain evidence="3 4">ATCC 201684</strain>
    </source>
</reference>
<dbReference type="InterPro" id="IPR006683">
    <property type="entry name" value="Thioestr_dom"/>
</dbReference>
<dbReference type="Pfam" id="PF03061">
    <property type="entry name" value="4HBT"/>
    <property type="match status" value="1"/>
</dbReference>
<name>A0A6G0XEQ3_9STRA</name>
<dbReference type="CDD" id="cd03443">
    <property type="entry name" value="PaaI_thioesterase"/>
    <property type="match status" value="1"/>
</dbReference>
<dbReference type="Proteomes" id="UP000481153">
    <property type="component" value="Unassembled WGS sequence"/>
</dbReference>
<keyword evidence="4" id="KW-1185">Reference proteome</keyword>
<dbReference type="InterPro" id="IPR029069">
    <property type="entry name" value="HotDog_dom_sf"/>
</dbReference>
<sequence>MSDDNLASSTKTKSSMELDTLSDSFKPPMNMPPKIAALRKDRKYVWLTSDRAWGDRSAGDMIARAPIPKHFIHSKMYHPTKYEASHVFGHISRKSLAGYVYFGSALCGTNGVIHSGCIATIFDELLGLGMIFATGSGGVTLSLTVEHLRSFAADQVGLYFIDVESMEGRKVAVKGRLEDNDGVVYSEARGLYLTVKLPSKPAPSKL</sequence>
<gene>
    <name evidence="3" type="ORF">Ae201684_005599</name>
</gene>
<dbReference type="PANTHER" id="PTHR47260">
    <property type="entry name" value="UPF0644 PROTEIN PB2B4.06"/>
    <property type="match status" value="1"/>
</dbReference>
<protein>
    <recommendedName>
        <fullName evidence="2">Thioesterase domain-containing protein</fullName>
    </recommendedName>
</protein>
<feature type="region of interest" description="Disordered" evidence="1">
    <location>
        <begin position="1"/>
        <end position="25"/>
    </location>
</feature>
<evidence type="ECO:0000259" key="2">
    <source>
        <dbReference type="Pfam" id="PF03061"/>
    </source>
</evidence>
<dbReference type="Gene3D" id="3.10.129.10">
    <property type="entry name" value="Hotdog Thioesterase"/>
    <property type="match status" value="1"/>
</dbReference>